<feature type="binding site" evidence="1">
    <location>
        <begin position="79"/>
        <end position="82"/>
    </location>
    <ligand>
        <name>substrate</name>
    </ligand>
</feature>
<dbReference type="PANTHER" id="PTHR33254:SF16">
    <property type="entry name" value="BLR3842 PROTEIN"/>
    <property type="match status" value="1"/>
</dbReference>
<proteinExistence type="predicted"/>
<dbReference type="Pfam" id="PF03737">
    <property type="entry name" value="RraA-like"/>
    <property type="match status" value="1"/>
</dbReference>
<dbReference type="PANTHER" id="PTHR33254">
    <property type="entry name" value="4-HYDROXY-4-METHYL-2-OXOGLUTARATE ALDOLASE 3-RELATED"/>
    <property type="match status" value="1"/>
</dbReference>
<dbReference type="InterPro" id="IPR036704">
    <property type="entry name" value="RraA/RraA-like_sf"/>
</dbReference>
<comment type="cofactor">
    <cofactor evidence="1">
        <name>Mg(2+)</name>
        <dbReference type="ChEBI" id="CHEBI:18420"/>
    </cofactor>
</comment>
<feature type="binding site" evidence="1">
    <location>
        <position position="101"/>
    </location>
    <ligand>
        <name>substrate</name>
    </ligand>
</feature>
<accession>A0A0P0YZX4</accession>
<feature type="binding site" evidence="1">
    <location>
        <position position="102"/>
    </location>
    <ligand>
        <name>Mg(2+)</name>
        <dbReference type="ChEBI" id="CHEBI:18420"/>
    </ligand>
</feature>
<keyword evidence="1" id="KW-0460">Magnesium</keyword>
<protein>
    <submittedName>
        <fullName evidence="2">4-hydroxy-4-methyl-2-oxoglutarate aldolase</fullName>
    </submittedName>
</protein>
<dbReference type="GO" id="GO:0046872">
    <property type="term" value="F:metal ion binding"/>
    <property type="evidence" value="ECO:0007669"/>
    <property type="project" value="UniProtKB-KW"/>
</dbReference>
<dbReference type="Gene3D" id="3.50.30.40">
    <property type="entry name" value="Ribonuclease E inhibitor RraA/RraA-like"/>
    <property type="match status" value="1"/>
</dbReference>
<organism evidence="2">
    <name type="scientific">Aurantimonas coralicida</name>
    <dbReference type="NCBI Taxonomy" id="182270"/>
    <lineage>
        <taxon>Bacteria</taxon>
        <taxon>Pseudomonadati</taxon>
        <taxon>Pseudomonadota</taxon>
        <taxon>Alphaproteobacteria</taxon>
        <taxon>Hyphomicrobiales</taxon>
        <taxon>Aurantimonadaceae</taxon>
        <taxon>Aurantimonas</taxon>
    </lineage>
</organism>
<dbReference type="EMBL" id="LC066374">
    <property type="protein sequence ID" value="BAT27150.1"/>
    <property type="molecule type" value="Genomic_DNA"/>
</dbReference>
<dbReference type="SUPFAM" id="SSF89562">
    <property type="entry name" value="RraA-like"/>
    <property type="match status" value="1"/>
</dbReference>
<reference evidence="2" key="1">
    <citation type="journal article" date="2015" name="Proc. Natl. Acad. Sci. U.S.A.">
        <title>Bacterial clade with the ribosomal RNA operon on a small plasmid rather than the chromosome.</title>
        <authorList>
            <person name="Anda M."/>
            <person name="Ohtsubo Y."/>
            <person name="Okubo T."/>
            <person name="Sugawara M."/>
            <person name="Nagata Y."/>
            <person name="Tsuda M."/>
            <person name="Minamisawa K."/>
            <person name="Mitsui H."/>
        </authorList>
    </citation>
    <scope>NUCLEOTIDE SEQUENCE</scope>
    <source>
        <strain evidence="2">DSM 14790</strain>
    </source>
</reference>
<evidence type="ECO:0000256" key="1">
    <source>
        <dbReference type="PIRSR" id="PIRSR605493-1"/>
    </source>
</evidence>
<keyword evidence="1" id="KW-0479">Metal-binding</keyword>
<dbReference type="RefSeq" id="WP_202814808.1">
    <property type="nucleotide sequence ID" value="NZ_BBWN01000016.1"/>
</dbReference>
<dbReference type="AlphaFoldDB" id="A0A0P0YZX4"/>
<evidence type="ECO:0000313" key="2">
    <source>
        <dbReference type="EMBL" id="BAT27150.1"/>
    </source>
</evidence>
<dbReference type="CDD" id="cd16841">
    <property type="entry name" value="RraA_family"/>
    <property type="match status" value="1"/>
</dbReference>
<sequence>MTSLADFGTATIHEASGQKGALPSSIKPLVAGMRVYGPAFPVRSPGGDNLMLHAAILGAPKGSIIVADAGFESEAGPWGDLMTLSAMQKGIAGLVISGSVRDGDDIARYGFPVFCTGQCIRGTTKKMKGPAPDTVRIGEVTIAPGDIIVGDNDGLVVVDANMVRTVTEACHKREEKEASFRSRMEAGESLQSIMGLVL</sequence>
<name>A0A0P0YZX4_9HYPH</name>
<dbReference type="InterPro" id="IPR005493">
    <property type="entry name" value="RraA/RraA-like"/>
</dbReference>